<organism evidence="6 7">
    <name type="scientific">Blepharisma stoltei</name>
    <dbReference type="NCBI Taxonomy" id="1481888"/>
    <lineage>
        <taxon>Eukaryota</taxon>
        <taxon>Sar</taxon>
        <taxon>Alveolata</taxon>
        <taxon>Ciliophora</taxon>
        <taxon>Postciliodesmatophora</taxon>
        <taxon>Heterotrichea</taxon>
        <taxon>Heterotrichida</taxon>
        <taxon>Blepharismidae</taxon>
        <taxon>Blepharisma</taxon>
    </lineage>
</organism>
<evidence type="ECO:0000256" key="1">
    <source>
        <dbReference type="ARBA" id="ARBA00009670"/>
    </source>
</evidence>
<feature type="domain" description="ABC1 atypical kinase-like" evidence="5">
    <location>
        <begin position="148"/>
        <end position="384"/>
    </location>
</feature>
<keyword evidence="7" id="KW-1185">Reference proteome</keyword>
<dbReference type="InterPro" id="IPR034646">
    <property type="entry name" value="ADCK3_dom"/>
</dbReference>
<dbReference type="Pfam" id="PF03109">
    <property type="entry name" value="ABC1"/>
    <property type="match status" value="1"/>
</dbReference>
<evidence type="ECO:0000256" key="2">
    <source>
        <dbReference type="ARBA" id="ARBA00022679"/>
    </source>
</evidence>
<dbReference type="InterPro" id="IPR004147">
    <property type="entry name" value="ABC1_dom"/>
</dbReference>
<evidence type="ECO:0000313" key="7">
    <source>
        <dbReference type="Proteomes" id="UP001162131"/>
    </source>
</evidence>
<evidence type="ECO:0000313" key="6">
    <source>
        <dbReference type="EMBL" id="CAG9313743.1"/>
    </source>
</evidence>
<keyword evidence="2" id="KW-0808">Transferase</keyword>
<dbReference type="CDD" id="cd13970">
    <property type="entry name" value="ABC1_ADCK3"/>
    <property type="match status" value="1"/>
</dbReference>
<dbReference type="SUPFAM" id="SSF56112">
    <property type="entry name" value="Protein kinase-like (PK-like)"/>
    <property type="match status" value="1"/>
</dbReference>
<evidence type="ECO:0000256" key="3">
    <source>
        <dbReference type="ARBA" id="ARBA00022741"/>
    </source>
</evidence>
<evidence type="ECO:0000256" key="4">
    <source>
        <dbReference type="ARBA" id="ARBA00022840"/>
    </source>
</evidence>
<comment type="caution">
    <text evidence="6">The sequence shown here is derived from an EMBL/GenBank/DDBJ whole genome shotgun (WGS) entry which is preliminary data.</text>
</comment>
<gene>
    <name evidence="6" type="ORF">BSTOLATCC_MIC9548</name>
</gene>
<dbReference type="GO" id="GO:0005524">
    <property type="term" value="F:ATP binding"/>
    <property type="evidence" value="ECO:0007669"/>
    <property type="project" value="UniProtKB-KW"/>
</dbReference>
<dbReference type="Proteomes" id="UP001162131">
    <property type="component" value="Unassembled WGS sequence"/>
</dbReference>
<dbReference type="AlphaFoldDB" id="A0AAU9II32"/>
<reference evidence="6" key="1">
    <citation type="submission" date="2021-09" db="EMBL/GenBank/DDBJ databases">
        <authorList>
            <consortium name="AG Swart"/>
            <person name="Singh M."/>
            <person name="Singh A."/>
            <person name="Seah K."/>
            <person name="Emmerich C."/>
        </authorList>
    </citation>
    <scope>NUCLEOTIDE SEQUENCE</scope>
    <source>
        <strain evidence="6">ATCC30299</strain>
    </source>
</reference>
<dbReference type="PANTHER" id="PTHR43851:SF3">
    <property type="entry name" value="COENZYME Q8"/>
    <property type="match status" value="1"/>
</dbReference>
<keyword evidence="3" id="KW-0547">Nucleotide-binding</keyword>
<name>A0AAU9II32_9CILI</name>
<accession>A0AAU9II32</accession>
<dbReference type="EMBL" id="CAJZBQ010000011">
    <property type="protein sequence ID" value="CAG9313743.1"/>
    <property type="molecule type" value="Genomic_DNA"/>
</dbReference>
<protein>
    <recommendedName>
        <fullName evidence="5">ABC1 atypical kinase-like domain-containing protein</fullName>
    </recommendedName>
</protein>
<evidence type="ECO:0000259" key="5">
    <source>
        <dbReference type="Pfam" id="PF03109"/>
    </source>
</evidence>
<dbReference type="GO" id="GO:0006744">
    <property type="term" value="P:ubiquinone biosynthetic process"/>
    <property type="evidence" value="ECO:0007669"/>
    <property type="project" value="TreeGrafter"/>
</dbReference>
<dbReference type="PANTHER" id="PTHR43851">
    <property type="match status" value="1"/>
</dbReference>
<dbReference type="InterPro" id="IPR011009">
    <property type="entry name" value="Kinase-like_dom_sf"/>
</dbReference>
<keyword evidence="4" id="KW-0067">ATP-binding</keyword>
<comment type="similarity">
    <text evidence="1">Belongs to the protein kinase superfamily. ADCK protein kinase family.</text>
</comment>
<dbReference type="InterPro" id="IPR051409">
    <property type="entry name" value="Atypical_kinase_ADCK"/>
</dbReference>
<dbReference type="GO" id="GO:0016740">
    <property type="term" value="F:transferase activity"/>
    <property type="evidence" value="ECO:0007669"/>
    <property type="project" value="UniProtKB-KW"/>
</dbReference>
<sequence length="486" mass="55572">MLSRNAVLTRKIYTLRHFLPIGFNTRYTLHEFAPKQEEADTEELEIMKSDRPIFKGIERAVPASSISRAFNFAKLGGSLIGGTISQAYKSGFSGSLKQHALSEKNIEILTEGMLKMRGAALKLGQFVSFQDTQKLPPTLLRAMERTRREAYIMPSAQLERVLNKEIGENWRSKFDEFNMEPFAAASIGQVHTGVYKGKKVAIKVQYPGVDTSINSDLNNLHMLFTWTNILPKGLYFDALVDHTREDLINECNYSLEAEHQLKFKGLTKNIKGVYVPDVFEEVSTKHILVSEYVDSLVFEDFSRQASQKRRDSIGTRIMEVTLREIFDWKYMQTDPNPANFQYDPEDDELDLLDFGATRTYSDQFVEKYKHVVVSGVKKDREGVLHWSNEIGYFKNDEAAELYDAHVNACFAVGEPFSTPGLYDFGNQGITPQVYKQMPTMMQHRKCPPPPETYTLHRKLSGVYLLCMKLRAKVPAHDLFNKIVLKL</sequence>
<proteinExistence type="inferred from homology"/>